<protein>
    <submittedName>
        <fullName evidence="2">Uncharacterized protein</fullName>
    </submittedName>
</protein>
<accession>A0AC35FRV2</accession>
<reference evidence="2" key="1">
    <citation type="submission" date="2022-11" db="UniProtKB">
        <authorList>
            <consortium name="WormBaseParasite"/>
        </authorList>
    </citation>
    <scope>IDENTIFICATION</scope>
</reference>
<sequence length="66" mass="7266">MSRIRNETESAFSAASTGISSVDPLITTENVFGERPHRATSITPEQALIHLIKVMMGTDKFISIFN</sequence>
<evidence type="ECO:0000313" key="1">
    <source>
        <dbReference type="Proteomes" id="UP000887580"/>
    </source>
</evidence>
<dbReference type="Proteomes" id="UP000887580">
    <property type="component" value="Unplaced"/>
</dbReference>
<proteinExistence type="predicted"/>
<name>A0AC35FRV2_9BILA</name>
<organism evidence="1 2">
    <name type="scientific">Panagrolaimus sp. PS1159</name>
    <dbReference type="NCBI Taxonomy" id="55785"/>
    <lineage>
        <taxon>Eukaryota</taxon>
        <taxon>Metazoa</taxon>
        <taxon>Ecdysozoa</taxon>
        <taxon>Nematoda</taxon>
        <taxon>Chromadorea</taxon>
        <taxon>Rhabditida</taxon>
        <taxon>Tylenchina</taxon>
        <taxon>Panagrolaimomorpha</taxon>
        <taxon>Panagrolaimoidea</taxon>
        <taxon>Panagrolaimidae</taxon>
        <taxon>Panagrolaimus</taxon>
    </lineage>
</organism>
<evidence type="ECO:0000313" key="2">
    <source>
        <dbReference type="WBParaSite" id="PS1159_v2.g20239.t1"/>
    </source>
</evidence>
<dbReference type="WBParaSite" id="PS1159_v2.g20239.t1">
    <property type="protein sequence ID" value="PS1159_v2.g20239.t1"/>
    <property type="gene ID" value="PS1159_v2.g20239"/>
</dbReference>